<dbReference type="Gene3D" id="3.30.565.10">
    <property type="entry name" value="Histidine kinase-like ATPase, C-terminal domain"/>
    <property type="match status" value="1"/>
</dbReference>
<gene>
    <name evidence="4" type="ORF">C1O66_20060</name>
</gene>
<dbReference type="CDD" id="cd00130">
    <property type="entry name" value="PAS"/>
    <property type="match status" value="3"/>
</dbReference>
<feature type="compositionally biased region" description="Low complexity" evidence="1">
    <location>
        <begin position="114"/>
        <end position="124"/>
    </location>
</feature>
<dbReference type="PROSITE" id="PS50113">
    <property type="entry name" value="PAC"/>
    <property type="match status" value="1"/>
</dbReference>
<comment type="caution">
    <text evidence="4">The sequence shown here is derived from an EMBL/GenBank/DDBJ whole genome shotgun (WGS) entry which is preliminary data.</text>
</comment>
<feature type="region of interest" description="Disordered" evidence="1">
    <location>
        <begin position="107"/>
        <end position="134"/>
    </location>
</feature>
<dbReference type="InterPro" id="IPR036890">
    <property type="entry name" value="HATPase_C_sf"/>
</dbReference>
<dbReference type="InterPro" id="IPR052155">
    <property type="entry name" value="Biofilm_reg_signaling"/>
</dbReference>
<dbReference type="GO" id="GO:0006355">
    <property type="term" value="P:regulation of DNA-templated transcription"/>
    <property type="evidence" value="ECO:0007669"/>
    <property type="project" value="InterPro"/>
</dbReference>
<dbReference type="InterPro" id="IPR000700">
    <property type="entry name" value="PAS-assoc_C"/>
</dbReference>
<keyword evidence="5" id="KW-1185">Reference proteome</keyword>
<dbReference type="InterPro" id="IPR013655">
    <property type="entry name" value="PAS_fold_3"/>
</dbReference>
<dbReference type="InterPro" id="IPR000014">
    <property type="entry name" value="PAS"/>
</dbReference>
<dbReference type="InterPro" id="IPR001610">
    <property type="entry name" value="PAC"/>
</dbReference>
<proteinExistence type="predicted"/>
<dbReference type="Pfam" id="PF07568">
    <property type="entry name" value="HisKA_2"/>
    <property type="match status" value="1"/>
</dbReference>
<dbReference type="SUPFAM" id="SSF55874">
    <property type="entry name" value="ATPase domain of HSP90 chaperone/DNA topoisomerase II/histidine kinase"/>
    <property type="match status" value="1"/>
</dbReference>
<dbReference type="Pfam" id="PF13188">
    <property type="entry name" value="PAS_8"/>
    <property type="match status" value="1"/>
</dbReference>
<dbReference type="AlphaFoldDB" id="A0A2N8KRE7"/>
<dbReference type="Proteomes" id="UP000235916">
    <property type="component" value="Unassembled WGS sequence"/>
</dbReference>
<dbReference type="SMART" id="SM00091">
    <property type="entry name" value="PAS"/>
    <property type="match status" value="5"/>
</dbReference>
<dbReference type="Pfam" id="PF00989">
    <property type="entry name" value="PAS"/>
    <property type="match status" value="1"/>
</dbReference>
<dbReference type="PANTHER" id="PTHR44757">
    <property type="entry name" value="DIGUANYLATE CYCLASE DGCP"/>
    <property type="match status" value="1"/>
</dbReference>
<evidence type="ECO:0000259" key="3">
    <source>
        <dbReference type="PROSITE" id="PS50113"/>
    </source>
</evidence>
<evidence type="ECO:0000313" key="5">
    <source>
        <dbReference type="Proteomes" id="UP000235916"/>
    </source>
</evidence>
<dbReference type="InterPro" id="IPR013767">
    <property type="entry name" value="PAS_fold"/>
</dbReference>
<dbReference type="PANTHER" id="PTHR44757:SF2">
    <property type="entry name" value="BIOFILM ARCHITECTURE MAINTENANCE PROTEIN MBAA"/>
    <property type="match status" value="1"/>
</dbReference>
<evidence type="ECO:0000256" key="1">
    <source>
        <dbReference type="SAM" id="MobiDB-lite"/>
    </source>
</evidence>
<dbReference type="InterPro" id="IPR011495">
    <property type="entry name" value="Sig_transdc_His_kin_sub2_dim/P"/>
</dbReference>
<reference evidence="4 5" key="1">
    <citation type="submission" date="2018-01" db="EMBL/GenBank/DDBJ databases">
        <title>Draft genome sequence of Paucibacter aquatile CR182 isolated from freshwater of the Nakdong River.</title>
        <authorList>
            <person name="Choi A."/>
            <person name="Chung E.J."/>
        </authorList>
    </citation>
    <scope>NUCLEOTIDE SEQUENCE [LARGE SCALE GENOMIC DNA]</scope>
    <source>
        <strain evidence="4 5">CR182</strain>
    </source>
</reference>
<sequence length="1135" mass="123135">MFGLISDPVLLLGEALEVLEANPSAQSLLEQAAGLSGGKGLHGLQTSHGGRVGDWLRLASRALLDGRQGPPPTGIKLANGQRALLTLVALEPRADDAARWMLHARPEEKHRGKPAAGKLAGAAAEHPHEGPALSGDAKAREALLRENTERAQAELAQWFEMSPLPMCSFDAQGLLLKVNSAFTALCLQPPSTLHEADPAIQQLLAWENGRLAEALSAHEDGLLTQATLVDPAGRTRWLLGRLRPQAGSSGPARRYLAVLEDRSSEQERDLAHQQLDALMDTAGVGLATFQQDAGWLRPRTPRSPPGGAHLGQAAASQRNSLASLQGVGRDIVEPSSLHEFERLQRALKKGDRIEVRYAVRHPELGRRWLLTRVEPGQLASGKRTTSVVTLDVTAQTQAETRSEQLLHELTTIMDSASLGLAYLRGDQLVRCNGGFEQMLGLPGLQHAGTPVAQLFAALPELAQQVQEALPTLQAQQTFEAEFLQVGSEAAQPRWLSLSLRQVRAASEASELESGPPRESETIAVISDISRLKAQQGELEALVQDRELMFSLSDVGIAILRKGRIARANDALAALTGYRIHELGGLAHEALFESPQDFEHLSAEVREALQRQGLWRGERRVRRQDGSVLWMQVSKRVMRPGAPDEGIIATYVNVDDRWRAQQSLMLQTERERAVLDSVLVGIVTVGRGGIEWMNRSARRMFGGDLSEFAGQPMSIVATPASDHPFRQTHYLDELTEGQTEAFECRLKARDGREFWVVGNVVVTGTRGSGRQLTFALLDIDRRRQAEAQTLQAQASLSRIIEAAPLAISLHDAKTLRVEQINQAAAALAGRTEDELMGASPEDLFGPLQGEMIRRDMLSALSASASTVLQREYRLGEGERERVWDARILHLAGTGDSPDAIDEGTPEQLLLVASDVTEHRAAEEARLQAAISQRELLVREVHHRIKNNLQGVAGLLQQIAARRPEVASVINEAVGQVQAIAQVYGLQVGSSGPLRLRRVVDAIIGSVQRMSGRQIASHIEGLTSERVNDWTLPEAESIPIALTLNELLSNALKHSPAGAVSCTLHCGVDSVSVAITNPGTLPPDFSLAQVPGGVSGLGLVRALLPRRTARLSLEQQGDLVVCRVELLQPSVSLQSEH</sequence>
<dbReference type="NCBIfam" id="TIGR00229">
    <property type="entry name" value="sensory_box"/>
    <property type="match status" value="2"/>
</dbReference>
<dbReference type="SMART" id="SM00086">
    <property type="entry name" value="PAC"/>
    <property type="match status" value="3"/>
</dbReference>
<dbReference type="PROSITE" id="PS50112">
    <property type="entry name" value="PAS"/>
    <property type="match status" value="2"/>
</dbReference>
<dbReference type="InterPro" id="IPR035965">
    <property type="entry name" value="PAS-like_dom_sf"/>
</dbReference>
<dbReference type="SUPFAM" id="SSF55785">
    <property type="entry name" value="PYP-like sensor domain (PAS domain)"/>
    <property type="match status" value="5"/>
</dbReference>
<evidence type="ECO:0008006" key="6">
    <source>
        <dbReference type="Google" id="ProtNLM"/>
    </source>
</evidence>
<dbReference type="InterPro" id="IPR013656">
    <property type="entry name" value="PAS_4"/>
</dbReference>
<feature type="domain" description="PAC" evidence="3">
    <location>
        <begin position="739"/>
        <end position="790"/>
    </location>
</feature>
<dbReference type="Gene3D" id="3.30.450.20">
    <property type="entry name" value="PAS domain"/>
    <property type="match status" value="4"/>
</dbReference>
<evidence type="ECO:0000259" key="2">
    <source>
        <dbReference type="PROSITE" id="PS50112"/>
    </source>
</evidence>
<feature type="region of interest" description="Disordered" evidence="1">
    <location>
        <begin position="295"/>
        <end position="317"/>
    </location>
</feature>
<dbReference type="Pfam" id="PF08447">
    <property type="entry name" value="PAS_3"/>
    <property type="match status" value="1"/>
</dbReference>
<name>A0A2N8KRE7_9BURK</name>
<evidence type="ECO:0000313" key="4">
    <source>
        <dbReference type="EMBL" id="PND36037.1"/>
    </source>
</evidence>
<feature type="domain" description="PAS" evidence="2">
    <location>
        <begin position="791"/>
        <end position="862"/>
    </location>
</feature>
<protein>
    <recommendedName>
        <fullName evidence="6">PAS domain S-box protein</fullName>
    </recommendedName>
</protein>
<dbReference type="EMBL" id="POSP01000004">
    <property type="protein sequence ID" value="PND36037.1"/>
    <property type="molecule type" value="Genomic_DNA"/>
</dbReference>
<organism evidence="4 5">
    <name type="scientific">Kinneretia aquatilis</name>
    <dbReference type="NCBI Taxonomy" id="2070761"/>
    <lineage>
        <taxon>Bacteria</taxon>
        <taxon>Pseudomonadati</taxon>
        <taxon>Pseudomonadota</taxon>
        <taxon>Betaproteobacteria</taxon>
        <taxon>Burkholderiales</taxon>
        <taxon>Sphaerotilaceae</taxon>
        <taxon>Roseateles</taxon>
    </lineage>
</organism>
<dbReference type="Pfam" id="PF08448">
    <property type="entry name" value="PAS_4"/>
    <property type="match status" value="1"/>
</dbReference>
<feature type="domain" description="PAS" evidence="2">
    <location>
        <begin position="561"/>
        <end position="611"/>
    </location>
</feature>
<accession>A0A2N8KRE7</accession>